<protein>
    <submittedName>
        <fullName evidence="1">Uncharacterized protein</fullName>
    </submittedName>
</protein>
<gene>
    <name evidence="1" type="ORF">CU098_005218</name>
</gene>
<proteinExistence type="predicted"/>
<keyword evidence="2" id="KW-1185">Reference proteome</keyword>
<evidence type="ECO:0000313" key="2">
    <source>
        <dbReference type="Proteomes" id="UP000253551"/>
    </source>
</evidence>
<dbReference type="AlphaFoldDB" id="A0A367KCW9"/>
<dbReference type="Proteomes" id="UP000253551">
    <property type="component" value="Unassembled WGS sequence"/>
</dbReference>
<reference evidence="1 2" key="1">
    <citation type="journal article" date="2018" name="G3 (Bethesda)">
        <title>Phylogenetic and Phylogenomic Definition of Rhizopus Species.</title>
        <authorList>
            <person name="Gryganskyi A.P."/>
            <person name="Golan J."/>
            <person name="Dolatabadi S."/>
            <person name="Mondo S."/>
            <person name="Robb S."/>
            <person name="Idnurm A."/>
            <person name="Muszewska A."/>
            <person name="Steczkiewicz K."/>
            <person name="Masonjones S."/>
            <person name="Liao H.L."/>
            <person name="Gajdeczka M.T."/>
            <person name="Anike F."/>
            <person name="Vuek A."/>
            <person name="Anishchenko I.M."/>
            <person name="Voigt K."/>
            <person name="de Hoog G.S."/>
            <person name="Smith M.E."/>
            <person name="Heitman J."/>
            <person name="Vilgalys R."/>
            <person name="Stajich J.E."/>
        </authorList>
    </citation>
    <scope>NUCLEOTIDE SEQUENCE [LARGE SCALE GENOMIC DNA]</scope>
    <source>
        <strain evidence="1 2">LSU 92-RS-03</strain>
    </source>
</reference>
<dbReference type="OrthoDB" id="10285116at2759"/>
<name>A0A367KCW9_RHIST</name>
<organism evidence="1 2">
    <name type="scientific">Rhizopus stolonifer</name>
    <name type="common">Rhizopus nigricans</name>
    <dbReference type="NCBI Taxonomy" id="4846"/>
    <lineage>
        <taxon>Eukaryota</taxon>
        <taxon>Fungi</taxon>
        <taxon>Fungi incertae sedis</taxon>
        <taxon>Mucoromycota</taxon>
        <taxon>Mucoromycotina</taxon>
        <taxon>Mucoromycetes</taxon>
        <taxon>Mucorales</taxon>
        <taxon>Mucorineae</taxon>
        <taxon>Rhizopodaceae</taxon>
        <taxon>Rhizopus</taxon>
    </lineage>
</organism>
<dbReference type="EMBL" id="PJQM01001895">
    <property type="protein sequence ID" value="RCH99939.1"/>
    <property type="molecule type" value="Genomic_DNA"/>
</dbReference>
<sequence>MRSIGPLKILNRLSDLFHYTEPKRKKATDCNDKSSSEPLDKQLFSTTAPQKTTNMRKRLRQSVRSIIVTKRSSLPGWFYSSHKKNSGTLQSAAMSPLDFNNRDSMESSCIHLSSPYILHRLGWKKREPKEEHFDDEKVEIVISNSISSFLSFSTDGFQHFRFSSTLLPNQSSSSYRQNKGCSSIYTTFTSVNDTDSLKTMPSEQYRQESWASSQQSKEIDDRLTLANLVDAFLSDAISIADKELLQEQSNQEQHRKPCVHTVKP</sequence>
<comment type="caution">
    <text evidence="1">The sequence shown here is derived from an EMBL/GenBank/DDBJ whole genome shotgun (WGS) entry which is preliminary data.</text>
</comment>
<accession>A0A367KCW9</accession>
<evidence type="ECO:0000313" key="1">
    <source>
        <dbReference type="EMBL" id="RCH99939.1"/>
    </source>
</evidence>